<organism evidence="2 3">
    <name type="scientific">Platysternon megacephalum</name>
    <name type="common">big-headed turtle</name>
    <dbReference type="NCBI Taxonomy" id="55544"/>
    <lineage>
        <taxon>Eukaryota</taxon>
        <taxon>Metazoa</taxon>
        <taxon>Chordata</taxon>
        <taxon>Craniata</taxon>
        <taxon>Vertebrata</taxon>
        <taxon>Euteleostomi</taxon>
        <taxon>Archelosauria</taxon>
        <taxon>Testudinata</taxon>
        <taxon>Testudines</taxon>
        <taxon>Cryptodira</taxon>
        <taxon>Durocryptodira</taxon>
        <taxon>Testudinoidea</taxon>
        <taxon>Platysternidae</taxon>
        <taxon>Platysternon</taxon>
    </lineage>
</organism>
<evidence type="ECO:0000313" key="2">
    <source>
        <dbReference type="EMBL" id="TFJ95826.1"/>
    </source>
</evidence>
<reference evidence="2 3" key="2">
    <citation type="submission" date="2019-04" db="EMBL/GenBank/DDBJ databases">
        <title>The genome sequence of big-headed turtle.</title>
        <authorList>
            <person name="Gong S."/>
        </authorList>
    </citation>
    <scope>NUCLEOTIDE SEQUENCE [LARGE SCALE GENOMIC DNA]</scope>
    <source>
        <strain evidence="2">DO16091913</strain>
        <tissue evidence="2">Muscle</tissue>
    </source>
</reference>
<proteinExistence type="predicted"/>
<protein>
    <submittedName>
        <fullName evidence="2">Ribonuclease</fullName>
    </submittedName>
</protein>
<comment type="caution">
    <text evidence="2">The sequence shown here is derived from an EMBL/GenBank/DDBJ whole genome shotgun (WGS) entry which is preliminary data.</text>
</comment>
<dbReference type="EMBL" id="QXTE01001192">
    <property type="protein sequence ID" value="TFJ95826.1"/>
    <property type="molecule type" value="Genomic_DNA"/>
</dbReference>
<evidence type="ECO:0000256" key="1">
    <source>
        <dbReference type="SAM" id="MobiDB-lite"/>
    </source>
</evidence>
<gene>
    <name evidence="2" type="ORF">DR999_PMT22468</name>
</gene>
<name>A0A4D9DED1_9SAUR</name>
<feature type="region of interest" description="Disordered" evidence="1">
    <location>
        <begin position="95"/>
        <end position="137"/>
    </location>
</feature>
<sequence length="137" mass="15496">MEEADPHPTVSPAISPLSPLQVDPVTDTAMAPRGPCPWLFLTPVLLAAGLAHFRPRDTYERFMREHVNFPKTSATNDHCYGNLLLRRQNLTGPFCKPPTLIQPHVPRQSPEQPEPRDLRPGKARALRQSPVEPRRWP</sequence>
<reference evidence="2 3" key="1">
    <citation type="submission" date="2019-04" db="EMBL/GenBank/DDBJ databases">
        <title>Draft genome of the big-headed turtle Platysternon megacephalum.</title>
        <authorList>
            <person name="Gong S."/>
        </authorList>
    </citation>
    <scope>NUCLEOTIDE SEQUENCE [LARGE SCALE GENOMIC DNA]</scope>
    <source>
        <strain evidence="2">DO16091913</strain>
        <tissue evidence="2">Muscle</tissue>
    </source>
</reference>
<dbReference type="AlphaFoldDB" id="A0A4D9DED1"/>
<keyword evidence="3" id="KW-1185">Reference proteome</keyword>
<evidence type="ECO:0000313" key="3">
    <source>
        <dbReference type="Proteomes" id="UP000297703"/>
    </source>
</evidence>
<accession>A0A4D9DED1</accession>
<dbReference type="Proteomes" id="UP000297703">
    <property type="component" value="Unassembled WGS sequence"/>
</dbReference>
<dbReference type="OrthoDB" id="8573660at2759"/>